<evidence type="ECO:0000256" key="2">
    <source>
        <dbReference type="SAM" id="Phobius"/>
    </source>
</evidence>
<keyword evidence="2" id="KW-0472">Membrane</keyword>
<name>A0A1I2IU14_9BACT</name>
<feature type="transmembrane region" description="Helical" evidence="2">
    <location>
        <begin position="37"/>
        <end position="55"/>
    </location>
</feature>
<dbReference type="EMBL" id="FOMX01000081">
    <property type="protein sequence ID" value="SFF45118.1"/>
    <property type="molecule type" value="Genomic_DNA"/>
</dbReference>
<accession>A0A1I2IU14</accession>
<organism evidence="3 4">
    <name type="scientific">Nannocystis exedens</name>
    <dbReference type="NCBI Taxonomy" id="54"/>
    <lineage>
        <taxon>Bacteria</taxon>
        <taxon>Pseudomonadati</taxon>
        <taxon>Myxococcota</taxon>
        <taxon>Polyangia</taxon>
        <taxon>Nannocystales</taxon>
        <taxon>Nannocystaceae</taxon>
        <taxon>Nannocystis</taxon>
    </lineage>
</organism>
<dbReference type="RefSeq" id="WP_096327677.1">
    <property type="nucleotide sequence ID" value="NZ_FOMX01000081.1"/>
</dbReference>
<evidence type="ECO:0000256" key="1">
    <source>
        <dbReference type="SAM" id="MobiDB-lite"/>
    </source>
</evidence>
<protein>
    <submittedName>
        <fullName evidence="3">Uncharacterized protein</fullName>
    </submittedName>
</protein>
<keyword evidence="2" id="KW-0812">Transmembrane</keyword>
<reference evidence="4" key="1">
    <citation type="submission" date="2016-10" db="EMBL/GenBank/DDBJ databases">
        <authorList>
            <person name="Varghese N."/>
            <person name="Submissions S."/>
        </authorList>
    </citation>
    <scope>NUCLEOTIDE SEQUENCE [LARGE SCALE GENOMIC DNA]</scope>
    <source>
        <strain evidence="4">ATCC 25963</strain>
    </source>
</reference>
<sequence>MPTEQFWNLASFTPIAFVFWLPLGFFYEWILTLGWPWWHNGLAFMVLATVWSGLVERGSRKYLARRRLRALTEGTLDEVQLVSSSAELVPSSAELVPQKMPVVATRGFWHYAFARLFGRARGVAFKLYEFVIFMAFFYPSALVWVGTFSLLVVTSLSLGAWQRRLLRRELEAGTQPGPALEEAPGSRASPPRHSA</sequence>
<feature type="transmembrane region" description="Helical" evidence="2">
    <location>
        <begin position="12"/>
        <end position="31"/>
    </location>
</feature>
<dbReference type="AlphaFoldDB" id="A0A1I2IU14"/>
<keyword evidence="4" id="KW-1185">Reference proteome</keyword>
<gene>
    <name evidence="3" type="ORF">SAMN02745121_08942</name>
</gene>
<dbReference type="Proteomes" id="UP000199400">
    <property type="component" value="Unassembled WGS sequence"/>
</dbReference>
<proteinExistence type="predicted"/>
<feature type="region of interest" description="Disordered" evidence="1">
    <location>
        <begin position="175"/>
        <end position="195"/>
    </location>
</feature>
<keyword evidence="2" id="KW-1133">Transmembrane helix</keyword>
<evidence type="ECO:0000313" key="3">
    <source>
        <dbReference type="EMBL" id="SFF45118.1"/>
    </source>
</evidence>
<evidence type="ECO:0000313" key="4">
    <source>
        <dbReference type="Proteomes" id="UP000199400"/>
    </source>
</evidence>